<proteinExistence type="predicted"/>
<dbReference type="AlphaFoldDB" id="A0A6A4JN13"/>
<keyword evidence="2" id="KW-1185">Reference proteome</keyword>
<evidence type="ECO:0000313" key="1">
    <source>
        <dbReference type="EMBL" id="KAF6203058.1"/>
    </source>
</evidence>
<accession>A0A6A4JN13</accession>
<reference evidence="1" key="1">
    <citation type="journal article" date="2021" name="Mol. Ecol. Resour.">
        <title>Apolygus lucorum genome provides insights into omnivorousness and mesophyll feeding.</title>
        <authorList>
            <person name="Liu Y."/>
            <person name="Liu H."/>
            <person name="Wang H."/>
            <person name="Huang T."/>
            <person name="Liu B."/>
            <person name="Yang B."/>
            <person name="Yin L."/>
            <person name="Li B."/>
            <person name="Zhang Y."/>
            <person name="Zhang S."/>
            <person name="Jiang F."/>
            <person name="Zhang X."/>
            <person name="Ren Y."/>
            <person name="Wang B."/>
            <person name="Wang S."/>
            <person name="Lu Y."/>
            <person name="Wu K."/>
            <person name="Fan W."/>
            <person name="Wang G."/>
        </authorList>
    </citation>
    <scope>NUCLEOTIDE SEQUENCE</scope>
    <source>
        <strain evidence="1">12Hb</strain>
    </source>
</reference>
<dbReference type="OrthoDB" id="6628338at2759"/>
<gene>
    <name evidence="1" type="ORF">GE061_003471</name>
</gene>
<comment type="caution">
    <text evidence="1">The sequence shown here is derived from an EMBL/GenBank/DDBJ whole genome shotgun (WGS) entry which is preliminary data.</text>
</comment>
<evidence type="ECO:0000313" key="2">
    <source>
        <dbReference type="Proteomes" id="UP000466442"/>
    </source>
</evidence>
<sequence length="87" mass="10203">MTDTHKSLLELKKQQWAREREDMKNYGGIWGNFSDASEPRYRPCIRGTYRSTTDLKNFLDKTPPPVRRRTPSLPPIPSHNYEVSIPK</sequence>
<protein>
    <submittedName>
        <fullName evidence="1">Uncharacterized protein</fullName>
    </submittedName>
</protein>
<organism evidence="1 2">
    <name type="scientific">Apolygus lucorum</name>
    <name type="common">Small green plant bug</name>
    <name type="synonym">Lygocoris lucorum</name>
    <dbReference type="NCBI Taxonomy" id="248454"/>
    <lineage>
        <taxon>Eukaryota</taxon>
        <taxon>Metazoa</taxon>
        <taxon>Ecdysozoa</taxon>
        <taxon>Arthropoda</taxon>
        <taxon>Hexapoda</taxon>
        <taxon>Insecta</taxon>
        <taxon>Pterygota</taxon>
        <taxon>Neoptera</taxon>
        <taxon>Paraneoptera</taxon>
        <taxon>Hemiptera</taxon>
        <taxon>Heteroptera</taxon>
        <taxon>Panheteroptera</taxon>
        <taxon>Cimicomorpha</taxon>
        <taxon>Miridae</taxon>
        <taxon>Mirini</taxon>
        <taxon>Apolygus</taxon>
    </lineage>
</organism>
<dbReference type="Proteomes" id="UP000466442">
    <property type="component" value="Unassembled WGS sequence"/>
</dbReference>
<name>A0A6A4JN13_APOLU</name>
<dbReference type="EMBL" id="WIXP02000011">
    <property type="protein sequence ID" value="KAF6203058.1"/>
    <property type="molecule type" value="Genomic_DNA"/>
</dbReference>